<comment type="subcellular location">
    <subcellularLocation>
        <location evidence="1">Secreted</location>
    </subcellularLocation>
</comment>
<dbReference type="GO" id="GO:0005615">
    <property type="term" value="C:extracellular space"/>
    <property type="evidence" value="ECO:0007669"/>
    <property type="project" value="TreeGrafter"/>
</dbReference>
<accession>A0A6J0ZFK5</accession>
<evidence type="ECO:0000256" key="5">
    <source>
        <dbReference type="SAM" id="SignalP"/>
    </source>
</evidence>
<comment type="similarity">
    <text evidence="4">Belongs to the secretoglobin family. Lipophilin subfamily.</text>
</comment>
<dbReference type="InParanoid" id="A0A6J0ZFK5"/>
<evidence type="ECO:0000256" key="3">
    <source>
        <dbReference type="ARBA" id="ARBA00022729"/>
    </source>
</evidence>
<feature type="signal peptide" evidence="5">
    <location>
        <begin position="1"/>
        <end position="21"/>
    </location>
</feature>
<dbReference type="InterPro" id="IPR016126">
    <property type="entry name" value="Secretoglobin"/>
</dbReference>
<keyword evidence="3 5" id="KW-0732">Signal</keyword>
<reference evidence="7" key="2">
    <citation type="submission" date="2025-08" db="UniProtKB">
        <authorList>
            <consortium name="RefSeq"/>
        </authorList>
    </citation>
    <scope>IDENTIFICATION</scope>
    <source>
        <tissue evidence="7">Tongue muscle</tissue>
    </source>
</reference>
<dbReference type="Pfam" id="PF01099">
    <property type="entry name" value="Uteroglobin"/>
    <property type="match status" value="1"/>
</dbReference>
<dbReference type="RefSeq" id="XP_020772539.2">
    <property type="nucleotide sequence ID" value="XM_020916880.2"/>
</dbReference>
<dbReference type="InterPro" id="IPR035960">
    <property type="entry name" value="Secretoglobin_sf"/>
</dbReference>
<gene>
    <name evidence="7" type="primary">LOC110153013</name>
</gene>
<organism evidence="6 7">
    <name type="scientific">Odocoileus virginianus</name>
    <name type="common">White-tailed deer</name>
    <dbReference type="NCBI Taxonomy" id="9874"/>
    <lineage>
        <taxon>Eukaryota</taxon>
        <taxon>Metazoa</taxon>
        <taxon>Chordata</taxon>
        <taxon>Craniata</taxon>
        <taxon>Vertebrata</taxon>
        <taxon>Euteleostomi</taxon>
        <taxon>Mammalia</taxon>
        <taxon>Eutheria</taxon>
        <taxon>Laurasiatheria</taxon>
        <taxon>Artiodactyla</taxon>
        <taxon>Ruminantia</taxon>
        <taxon>Pecora</taxon>
        <taxon>Cervidae</taxon>
        <taxon>Odocoileinae</taxon>
        <taxon>Odocoileus</taxon>
    </lineage>
</organism>
<dbReference type="KEGG" id="ovr:110153013"/>
<keyword evidence="2" id="KW-0964">Secreted</keyword>
<name>A0A6J0ZFK5_ODOVR</name>
<dbReference type="AlphaFoldDB" id="A0A6J0ZFK5"/>
<feature type="chain" id="PRO_5046017681" evidence="5">
    <location>
        <begin position="22"/>
        <end position="95"/>
    </location>
</feature>
<proteinExistence type="inferred from homology"/>
<dbReference type="CDD" id="cd00633">
    <property type="entry name" value="Secretoglobin"/>
    <property type="match status" value="1"/>
</dbReference>
<dbReference type="PANTHER" id="PTHR11332">
    <property type="entry name" value="SECRETOGLOBIN FAMILY 1D"/>
    <property type="match status" value="1"/>
</dbReference>
<protein>
    <submittedName>
        <fullName evidence="7">Secretoglobin family 1D member-like</fullName>
    </submittedName>
</protein>
<evidence type="ECO:0000256" key="1">
    <source>
        <dbReference type="ARBA" id="ARBA00004613"/>
    </source>
</evidence>
<evidence type="ECO:0000256" key="2">
    <source>
        <dbReference type="ARBA" id="ARBA00022525"/>
    </source>
</evidence>
<dbReference type="PROSITE" id="PS51311">
    <property type="entry name" value="SCGB"/>
    <property type="match status" value="1"/>
</dbReference>
<dbReference type="OrthoDB" id="9713636at2759"/>
<evidence type="ECO:0000313" key="6">
    <source>
        <dbReference type="Proteomes" id="UP001652640"/>
    </source>
</evidence>
<dbReference type="Proteomes" id="UP001652640">
    <property type="component" value="Chromosome 28"/>
</dbReference>
<dbReference type="PANTHER" id="PTHR11332:SF6">
    <property type="entry name" value="SECRETOGLOBIN FAMILY 1D MEMBER 4"/>
    <property type="match status" value="1"/>
</dbReference>
<sequence>MRLSVTALLVTLALCYYEANAVVCPALAVDLINFLHTPDLVYKLSLAKYRGSPEAVAAKIEVKQCVNKFSLENKLLISEILKKILVVCNTSVKLS</sequence>
<keyword evidence="6" id="KW-1185">Reference proteome</keyword>
<dbReference type="GeneID" id="110153013"/>
<dbReference type="SUPFAM" id="SSF48201">
    <property type="entry name" value="Uteroglobin-like"/>
    <property type="match status" value="1"/>
</dbReference>
<dbReference type="FunCoup" id="A0A6J0ZFK5">
    <property type="interactions" value="4"/>
</dbReference>
<evidence type="ECO:0000256" key="4">
    <source>
        <dbReference type="ARBA" id="ARBA00038364"/>
    </source>
</evidence>
<evidence type="ECO:0000313" key="7">
    <source>
        <dbReference type="RefSeq" id="XP_020772539.2"/>
    </source>
</evidence>
<reference evidence="6" key="1">
    <citation type="journal article" date="2022" name="J. Hered.">
        <title>A De Novo Chromosome-Level Genome Assembly of the White-Tailed Deer, Odocoileus Virginianus.</title>
        <authorList>
            <person name="London E.W."/>
            <person name="Roca A.L."/>
            <person name="Novakofski J.E."/>
            <person name="Mateus-Pinilla N.E."/>
        </authorList>
    </citation>
    <scope>NUCLEOTIDE SEQUENCE [LARGE SCALE GENOMIC DNA]</scope>
</reference>